<protein>
    <submittedName>
        <fullName evidence="2">DUF6153 family protein</fullName>
    </submittedName>
</protein>
<organism evidence="2 3">
    <name type="scientific">Streptomyces albidochromogenes</name>
    <dbReference type="NCBI Taxonomy" id="329524"/>
    <lineage>
        <taxon>Bacteria</taxon>
        <taxon>Bacillati</taxon>
        <taxon>Actinomycetota</taxon>
        <taxon>Actinomycetes</taxon>
        <taxon>Kitasatosporales</taxon>
        <taxon>Streptomycetaceae</taxon>
        <taxon>Streptomyces</taxon>
    </lineage>
</organism>
<keyword evidence="3" id="KW-1185">Reference proteome</keyword>
<gene>
    <name evidence="2" type="ORF">ACFWJN_31545</name>
</gene>
<evidence type="ECO:0000313" key="3">
    <source>
        <dbReference type="Proteomes" id="UP001598448"/>
    </source>
</evidence>
<sequence>MSQRTRPARPLGARLYALLLPAVLGGLLAMHGLGPAAPPEPAHALPDVRHAAPSHPHPPVGEVCAHAGHDGGGAGGHVEHADSTCAAGGTSGAPALPAPAPAGVAAFGAADGTAFLAAAAPGGRAPPSLSELQLLRV</sequence>
<proteinExistence type="predicted"/>
<feature type="compositionally biased region" description="Low complexity" evidence="1">
    <location>
        <begin position="86"/>
        <end position="102"/>
    </location>
</feature>
<dbReference type="RefSeq" id="WP_386721741.1">
    <property type="nucleotide sequence ID" value="NZ_JBHXIJ010000399.1"/>
</dbReference>
<evidence type="ECO:0000256" key="1">
    <source>
        <dbReference type="SAM" id="MobiDB-lite"/>
    </source>
</evidence>
<accession>A0ABW6FY19</accession>
<reference evidence="2 3" key="1">
    <citation type="submission" date="2024-09" db="EMBL/GenBank/DDBJ databases">
        <title>The Natural Products Discovery Center: Release of the First 8490 Sequenced Strains for Exploring Actinobacteria Biosynthetic Diversity.</title>
        <authorList>
            <person name="Kalkreuter E."/>
            <person name="Kautsar S.A."/>
            <person name="Yang D."/>
            <person name="Bader C.D."/>
            <person name="Teijaro C.N."/>
            <person name="Fluegel L."/>
            <person name="Davis C.M."/>
            <person name="Simpson J.R."/>
            <person name="Lauterbach L."/>
            <person name="Steele A.D."/>
            <person name="Gui C."/>
            <person name="Meng S."/>
            <person name="Li G."/>
            <person name="Viehrig K."/>
            <person name="Ye F."/>
            <person name="Su P."/>
            <person name="Kiefer A.F."/>
            <person name="Nichols A."/>
            <person name="Cepeda A.J."/>
            <person name="Yan W."/>
            <person name="Fan B."/>
            <person name="Jiang Y."/>
            <person name="Adhikari A."/>
            <person name="Zheng C.-J."/>
            <person name="Schuster L."/>
            <person name="Cowan T.M."/>
            <person name="Smanski M.J."/>
            <person name="Chevrette M.G."/>
            <person name="De Carvalho L.P.S."/>
            <person name="Shen B."/>
        </authorList>
    </citation>
    <scope>NUCLEOTIDE SEQUENCE [LARGE SCALE GENOMIC DNA]</scope>
    <source>
        <strain evidence="2 3">NPDC058348</strain>
    </source>
</reference>
<feature type="region of interest" description="Disordered" evidence="1">
    <location>
        <begin position="50"/>
        <end position="102"/>
    </location>
</feature>
<name>A0ABW6FY19_9ACTN</name>
<evidence type="ECO:0000313" key="2">
    <source>
        <dbReference type="EMBL" id="MFD5103467.1"/>
    </source>
</evidence>
<comment type="caution">
    <text evidence="2">The sequence shown here is derived from an EMBL/GenBank/DDBJ whole genome shotgun (WGS) entry which is preliminary data.</text>
</comment>
<dbReference type="Proteomes" id="UP001598448">
    <property type="component" value="Unassembled WGS sequence"/>
</dbReference>
<dbReference type="InterPro" id="IPR046151">
    <property type="entry name" value="DUF6153"/>
</dbReference>
<dbReference type="EMBL" id="JBHXIJ010000399">
    <property type="protein sequence ID" value="MFD5103467.1"/>
    <property type="molecule type" value="Genomic_DNA"/>
</dbReference>
<dbReference type="Pfam" id="PF19650">
    <property type="entry name" value="DUF6153"/>
    <property type="match status" value="1"/>
</dbReference>